<evidence type="ECO:0000313" key="1">
    <source>
        <dbReference type="EMBL" id="EQD34384.1"/>
    </source>
</evidence>
<accession>T0ZZV5</accession>
<organism evidence="1">
    <name type="scientific">mine drainage metagenome</name>
    <dbReference type="NCBI Taxonomy" id="410659"/>
    <lineage>
        <taxon>unclassified sequences</taxon>
        <taxon>metagenomes</taxon>
        <taxon>ecological metagenomes</taxon>
    </lineage>
</organism>
<dbReference type="SUPFAM" id="SSF51011">
    <property type="entry name" value="Glycosyl hydrolase domain"/>
    <property type="match status" value="1"/>
</dbReference>
<proteinExistence type="predicted"/>
<reference evidence="1" key="1">
    <citation type="submission" date="2013-08" db="EMBL/GenBank/DDBJ databases">
        <authorList>
            <person name="Mendez C."/>
            <person name="Richter M."/>
            <person name="Ferrer M."/>
            <person name="Sanchez J."/>
        </authorList>
    </citation>
    <scope>NUCLEOTIDE SEQUENCE</scope>
</reference>
<dbReference type="AlphaFoldDB" id="T0ZZV5"/>
<dbReference type="GO" id="GO:0016787">
    <property type="term" value="F:hydrolase activity"/>
    <property type="evidence" value="ECO:0007669"/>
    <property type="project" value="UniProtKB-KW"/>
</dbReference>
<dbReference type="EMBL" id="AUZX01013816">
    <property type="protein sequence ID" value="EQD34384.1"/>
    <property type="molecule type" value="Genomic_DNA"/>
</dbReference>
<gene>
    <name evidence="1" type="ORF">B1A_18720</name>
</gene>
<name>T0ZZV5_9ZZZZ</name>
<sequence>GTIHVSATKNDVSDVDVLIWNGTINTEIMRGDQRLSREVTLNIAGLQPNTYRLSLARVDEEHSNIIRHLPEGVAWPDSEQWDELRRWDYLFEESLANQNPIKGTIAVKVFLPHPSVVRLRLCPVDKL</sequence>
<keyword evidence="1" id="KW-0378">Hydrolase</keyword>
<reference evidence="1" key="2">
    <citation type="journal article" date="2014" name="ISME J.">
        <title>Microbial stratification in low pH oxic and suboxic macroscopic growths along an acid mine drainage.</title>
        <authorList>
            <person name="Mendez-Garcia C."/>
            <person name="Mesa V."/>
            <person name="Sprenger R.R."/>
            <person name="Richter M."/>
            <person name="Diez M.S."/>
            <person name="Solano J."/>
            <person name="Bargiela R."/>
            <person name="Golyshina O.V."/>
            <person name="Manteca A."/>
            <person name="Ramos J.L."/>
            <person name="Gallego J.R."/>
            <person name="Llorente I."/>
            <person name="Martins Dos Santos V.A."/>
            <person name="Jensen O.N."/>
            <person name="Pelaez A.I."/>
            <person name="Sanchez J."/>
            <person name="Ferrer M."/>
        </authorList>
    </citation>
    <scope>NUCLEOTIDE SEQUENCE</scope>
</reference>
<comment type="caution">
    <text evidence="1">The sequence shown here is derived from an EMBL/GenBank/DDBJ whole genome shotgun (WGS) entry which is preliminary data.</text>
</comment>
<feature type="non-terminal residue" evidence="1">
    <location>
        <position position="1"/>
    </location>
</feature>
<protein>
    <submittedName>
        <fullName evidence="1">Glycoside hydrolase</fullName>
    </submittedName>
</protein>
<dbReference type="Gene3D" id="2.60.40.1500">
    <property type="entry name" value="Glycosyl hydrolase domain, family 39"/>
    <property type="match status" value="1"/>
</dbReference>